<organism evidence="1 2">
    <name type="scientific">Paramuricea clavata</name>
    <name type="common">Red gorgonian</name>
    <name type="synonym">Violescent sea-whip</name>
    <dbReference type="NCBI Taxonomy" id="317549"/>
    <lineage>
        <taxon>Eukaryota</taxon>
        <taxon>Metazoa</taxon>
        <taxon>Cnidaria</taxon>
        <taxon>Anthozoa</taxon>
        <taxon>Octocorallia</taxon>
        <taxon>Malacalcyonacea</taxon>
        <taxon>Plexauridae</taxon>
        <taxon>Paramuricea</taxon>
    </lineage>
</organism>
<sequence>MKRAYTLDKKDFLKNEHGVNINKGEVPSSTIIFDKIKLTVNKAGTKINGATFKDVKIIISKNGKMIYSTDKNKESVVSEYKELTRKAKIEHSKTPAALVEEQLERQNLDAPQELVDNVLENIVERMDDELSNQSEAIGNSRVITGNELRKLRGILNVKGNL</sequence>
<gene>
    <name evidence="1" type="ORF">PACLA_8A052506</name>
</gene>
<evidence type="ECO:0000313" key="2">
    <source>
        <dbReference type="Proteomes" id="UP001152795"/>
    </source>
</evidence>
<accession>A0A6S7LCI4</accession>
<feature type="non-terminal residue" evidence="1">
    <location>
        <position position="161"/>
    </location>
</feature>
<evidence type="ECO:0000313" key="1">
    <source>
        <dbReference type="EMBL" id="CAB4035302.1"/>
    </source>
</evidence>
<dbReference type="AlphaFoldDB" id="A0A6S7LCI4"/>
<comment type="caution">
    <text evidence="1">The sequence shown here is derived from an EMBL/GenBank/DDBJ whole genome shotgun (WGS) entry which is preliminary data.</text>
</comment>
<keyword evidence="2" id="KW-1185">Reference proteome</keyword>
<proteinExistence type="predicted"/>
<dbReference type="Proteomes" id="UP001152795">
    <property type="component" value="Unassembled WGS sequence"/>
</dbReference>
<name>A0A6S7LCI4_PARCT</name>
<protein>
    <submittedName>
        <fullName evidence="1">Uncharacterized protein</fullName>
    </submittedName>
</protein>
<dbReference type="EMBL" id="CACRXK020020917">
    <property type="protein sequence ID" value="CAB4035302.1"/>
    <property type="molecule type" value="Genomic_DNA"/>
</dbReference>
<reference evidence="1" key="1">
    <citation type="submission" date="2020-04" db="EMBL/GenBank/DDBJ databases">
        <authorList>
            <person name="Alioto T."/>
            <person name="Alioto T."/>
            <person name="Gomez Garrido J."/>
        </authorList>
    </citation>
    <scope>NUCLEOTIDE SEQUENCE</scope>
    <source>
        <strain evidence="1">A484AB</strain>
    </source>
</reference>